<name>A0A1R1LJ63_9MICC</name>
<dbReference type="PANTHER" id="PTHR37507:SF2">
    <property type="entry name" value="SPORULATION PROTEIN YDCC"/>
    <property type="match status" value="1"/>
</dbReference>
<dbReference type="EMBL" id="MRDE01000016">
    <property type="protein sequence ID" value="OMH27571.1"/>
    <property type="molecule type" value="Genomic_DNA"/>
</dbReference>
<dbReference type="AlphaFoldDB" id="A0A1R1LJ63"/>
<keyword evidence="3" id="KW-1185">Reference proteome</keyword>
<protein>
    <recommendedName>
        <fullName evidence="4">MucB/RseB N-terminal domain-containing protein</fullName>
    </recommendedName>
</protein>
<dbReference type="OrthoDB" id="4822274at2"/>
<dbReference type="RefSeq" id="WP_076701606.1">
    <property type="nucleotide sequence ID" value="NZ_MRDE01000016.1"/>
</dbReference>
<gene>
    <name evidence="2" type="ORF">BKD30_02640</name>
</gene>
<feature type="region of interest" description="Disordered" evidence="1">
    <location>
        <begin position="270"/>
        <end position="296"/>
    </location>
</feature>
<dbReference type="PANTHER" id="PTHR37507">
    <property type="entry name" value="SPORULATION PROTEIN YDCC"/>
    <property type="match status" value="1"/>
</dbReference>
<feature type="compositionally biased region" description="Polar residues" evidence="1">
    <location>
        <begin position="271"/>
        <end position="284"/>
    </location>
</feature>
<comment type="caution">
    <text evidence="2">The sequence shown here is derived from an EMBL/GenBank/DDBJ whole genome shotgun (WGS) entry which is preliminary data.</text>
</comment>
<evidence type="ECO:0000256" key="1">
    <source>
        <dbReference type="SAM" id="MobiDB-lite"/>
    </source>
</evidence>
<evidence type="ECO:0000313" key="3">
    <source>
        <dbReference type="Proteomes" id="UP000187085"/>
    </source>
</evidence>
<feature type="region of interest" description="Disordered" evidence="1">
    <location>
        <begin position="55"/>
        <end position="94"/>
    </location>
</feature>
<evidence type="ECO:0000313" key="2">
    <source>
        <dbReference type="EMBL" id="OMH27571.1"/>
    </source>
</evidence>
<organism evidence="2 3">
    <name type="scientific">Tersicoccus phoenicis</name>
    <dbReference type="NCBI Taxonomy" id="554083"/>
    <lineage>
        <taxon>Bacteria</taxon>
        <taxon>Bacillati</taxon>
        <taxon>Actinomycetota</taxon>
        <taxon>Actinomycetes</taxon>
        <taxon>Micrococcales</taxon>
        <taxon>Micrococcaceae</taxon>
        <taxon>Tersicoccus</taxon>
    </lineage>
</organism>
<dbReference type="Gene3D" id="2.50.20.10">
    <property type="entry name" value="Lipoprotein localisation LolA/LolB/LppX"/>
    <property type="match status" value="1"/>
</dbReference>
<evidence type="ECO:0008006" key="4">
    <source>
        <dbReference type="Google" id="ProtNLM"/>
    </source>
</evidence>
<dbReference type="SUPFAM" id="SSF89392">
    <property type="entry name" value="Prokaryotic lipoproteins and lipoprotein localization factors"/>
    <property type="match status" value="1"/>
</dbReference>
<accession>A0A1R1LJ63</accession>
<dbReference type="InterPro" id="IPR052944">
    <property type="entry name" value="Sporulation_related"/>
</dbReference>
<dbReference type="Proteomes" id="UP000187085">
    <property type="component" value="Unassembled WGS sequence"/>
</dbReference>
<feature type="compositionally biased region" description="Low complexity" evidence="1">
    <location>
        <begin position="65"/>
        <end position="94"/>
    </location>
</feature>
<reference evidence="2 3" key="1">
    <citation type="submission" date="2016-12" db="EMBL/GenBank/DDBJ databases">
        <title>Draft genome of Tersicoccus phoenicis 1P05MA.</title>
        <authorList>
            <person name="Nakajima Y."/>
            <person name="Yoshizawa S."/>
            <person name="Nakamura K."/>
            <person name="Ogura Y."/>
            <person name="Hayashi T."/>
            <person name="Kogure K."/>
        </authorList>
    </citation>
    <scope>NUCLEOTIDE SEQUENCE [LARGE SCALE GENOMIC DNA]</scope>
    <source>
        <strain evidence="2 3">1p05MA</strain>
    </source>
</reference>
<sequence length="366" mass="37152">MQRRWWNWMPAVALPAVVVGGVLVGSLPASAQDPPPPRTAEQVLALAAGSQARQFSGDVEQRSDLGIPSLSGALGSASPGASSPSSGSAPGAGTLAGQAAALDLLTGTHTARVYADGPTRTRIQVLDRLAERDVIRDGTQVWTWDSKANAATRLTLPSTSADPTPTAPTVTPDRLAQRFLTRAAPSTAVGLGPATTVAGRSAYQLILTPRTAATLVSSVAVAVDAGTGLPLSVDVFARGQQQPAFHTAFTALDLRAPDASRFRFTPPAGATVTQQALPTPTAKQHTPAPAGQRPAVRGSGWDAIMVVPAAAVPAGTLSSPLITRLATPVPGGRVLSTSLVTVLLADDGRVLAGAVPLSALQAAAAR</sequence>
<dbReference type="InterPro" id="IPR029046">
    <property type="entry name" value="LolA/LolB/LppX"/>
</dbReference>
<proteinExistence type="predicted"/>
<dbReference type="STRING" id="554083.BKD30_02640"/>